<dbReference type="PANTHER" id="PTHR21646">
    <property type="entry name" value="UBIQUITIN CARBOXYL-TERMINAL HYDROLASE"/>
    <property type="match status" value="1"/>
</dbReference>
<dbReference type="GO" id="GO:0016579">
    <property type="term" value="P:protein deubiquitination"/>
    <property type="evidence" value="ECO:0007669"/>
    <property type="project" value="InterPro"/>
</dbReference>
<dbReference type="GO" id="GO:0005794">
    <property type="term" value="C:Golgi apparatus"/>
    <property type="evidence" value="ECO:0007669"/>
    <property type="project" value="TreeGrafter"/>
</dbReference>
<accession>A0A9N9WI18</accession>
<keyword evidence="5" id="KW-1185">Reference proteome</keyword>
<dbReference type="Proteomes" id="UP001153714">
    <property type="component" value="Chromosome 3"/>
</dbReference>
<dbReference type="InterPro" id="IPR001394">
    <property type="entry name" value="Peptidase_C19_UCH"/>
</dbReference>
<reference evidence="4" key="1">
    <citation type="submission" date="2021-12" db="EMBL/GenBank/DDBJ databases">
        <authorList>
            <person name="King R."/>
        </authorList>
    </citation>
    <scope>NUCLEOTIDE SEQUENCE</scope>
</reference>
<dbReference type="AlphaFoldDB" id="A0A9N9WI18"/>
<evidence type="ECO:0000313" key="5">
    <source>
        <dbReference type="Proteomes" id="UP001153714"/>
    </source>
</evidence>
<proteinExistence type="predicted"/>
<dbReference type="Gene3D" id="3.90.70.10">
    <property type="entry name" value="Cysteine proteinases"/>
    <property type="match status" value="2"/>
</dbReference>
<dbReference type="InterPro" id="IPR050185">
    <property type="entry name" value="Ub_carboxyl-term_hydrolase"/>
</dbReference>
<evidence type="ECO:0000259" key="3">
    <source>
        <dbReference type="Pfam" id="PF00443"/>
    </source>
</evidence>
<evidence type="ECO:0000313" key="4">
    <source>
        <dbReference type="EMBL" id="CAG9791663.1"/>
    </source>
</evidence>
<comment type="catalytic activity">
    <reaction evidence="1">
        <text>Thiol-dependent hydrolysis of ester, thioester, amide, peptide and isopeptide bonds formed by the C-terminal Gly of ubiquitin (a 76-residue protein attached to proteins as an intracellular targeting signal).</text>
        <dbReference type="EC" id="3.4.19.12"/>
    </reaction>
</comment>
<dbReference type="OrthoDB" id="265776at2759"/>
<dbReference type="SUPFAM" id="SSF54001">
    <property type="entry name" value="Cysteine proteinases"/>
    <property type="match status" value="2"/>
</dbReference>
<sequence length="271" mass="30838">MCVEHSSVAECGATAAAVDLASCLRAFTSDERLEAAYHCAHCRSMQPATKKMQLWRAPPILVHYTTLHYTTLHCAHCRSMQPATKKMQLWRAPPILVHYTTLHYTTLRALPLHAARHQEDAAVARAAHTGTLHYTVPIDISSDSSFYITNINCFSNFIRVWVYTYPSDPYVKIPFQVIHLKRFQYVNNKWTKSQKVVNFPFEDFDPTEFLAAVPQETILRHRELARPRPRTPISEAAAADDAEHVLHTKHDDRTHHKVGATRVLTIAAFSV</sequence>
<protein>
    <recommendedName>
        <fullName evidence="2">ubiquitinyl hydrolase 1</fullName>
        <ecNumber evidence="2">3.4.19.12</ecNumber>
    </recommendedName>
</protein>
<dbReference type="GO" id="GO:0004843">
    <property type="term" value="F:cysteine-type deubiquitinase activity"/>
    <property type="evidence" value="ECO:0007669"/>
    <property type="project" value="UniProtKB-EC"/>
</dbReference>
<dbReference type="InterPro" id="IPR038765">
    <property type="entry name" value="Papain-like_cys_pep_sf"/>
</dbReference>
<name>A0A9N9WI18_9NEOP</name>
<dbReference type="EMBL" id="OU893334">
    <property type="protein sequence ID" value="CAG9791663.1"/>
    <property type="molecule type" value="Genomic_DNA"/>
</dbReference>
<dbReference type="EC" id="3.4.19.12" evidence="2"/>
<organism evidence="4 5">
    <name type="scientific">Diatraea saccharalis</name>
    <name type="common">sugarcane borer</name>
    <dbReference type="NCBI Taxonomy" id="40085"/>
    <lineage>
        <taxon>Eukaryota</taxon>
        <taxon>Metazoa</taxon>
        <taxon>Ecdysozoa</taxon>
        <taxon>Arthropoda</taxon>
        <taxon>Hexapoda</taxon>
        <taxon>Insecta</taxon>
        <taxon>Pterygota</taxon>
        <taxon>Neoptera</taxon>
        <taxon>Endopterygota</taxon>
        <taxon>Lepidoptera</taxon>
        <taxon>Glossata</taxon>
        <taxon>Ditrysia</taxon>
        <taxon>Pyraloidea</taxon>
        <taxon>Crambidae</taxon>
        <taxon>Crambinae</taxon>
        <taxon>Diatraea</taxon>
    </lineage>
</organism>
<feature type="domain" description="Peptidase C19 ubiquitin carboxyl-terminal hydrolase" evidence="3">
    <location>
        <begin position="69"/>
        <end position="210"/>
    </location>
</feature>
<evidence type="ECO:0000256" key="2">
    <source>
        <dbReference type="ARBA" id="ARBA00012759"/>
    </source>
</evidence>
<dbReference type="Pfam" id="PF00443">
    <property type="entry name" value="UCH"/>
    <property type="match status" value="1"/>
</dbReference>
<dbReference type="PANTHER" id="PTHR21646:SF76">
    <property type="entry name" value="UBIQUITIN CARBOXYL-TERMINAL HYDROLASE 32"/>
    <property type="match status" value="1"/>
</dbReference>
<evidence type="ECO:0000256" key="1">
    <source>
        <dbReference type="ARBA" id="ARBA00000707"/>
    </source>
</evidence>
<gene>
    <name evidence="4" type="ORF">DIATSA_LOCUS9263</name>
</gene>
<reference evidence="4" key="2">
    <citation type="submission" date="2022-10" db="EMBL/GenBank/DDBJ databases">
        <authorList>
            <consortium name="ENA_rothamsted_submissions"/>
            <consortium name="culmorum"/>
            <person name="King R."/>
        </authorList>
    </citation>
    <scope>NUCLEOTIDE SEQUENCE</scope>
</reference>